<dbReference type="PANTHER" id="PTHR33619">
    <property type="entry name" value="POLYSACCHARIDE EXPORT PROTEIN GFCE-RELATED"/>
    <property type="match status" value="1"/>
</dbReference>
<gene>
    <name evidence="17" type="ORF">HNQ88_003858</name>
</gene>
<evidence type="ECO:0000259" key="15">
    <source>
        <dbReference type="Pfam" id="PF02563"/>
    </source>
</evidence>
<keyword evidence="4" id="KW-1134">Transmembrane beta strand</keyword>
<keyword evidence="18" id="KW-1185">Reference proteome</keyword>
<evidence type="ECO:0000256" key="11">
    <source>
        <dbReference type="ARBA" id="ARBA00023136"/>
    </source>
</evidence>
<evidence type="ECO:0000256" key="7">
    <source>
        <dbReference type="ARBA" id="ARBA00022729"/>
    </source>
</evidence>
<evidence type="ECO:0000259" key="16">
    <source>
        <dbReference type="Pfam" id="PF22461"/>
    </source>
</evidence>
<dbReference type="Gene3D" id="3.10.560.10">
    <property type="entry name" value="Outer membrane lipoprotein wza domain like"/>
    <property type="match status" value="1"/>
</dbReference>
<evidence type="ECO:0000256" key="4">
    <source>
        <dbReference type="ARBA" id="ARBA00022452"/>
    </source>
</evidence>
<feature type="domain" description="Polysaccharide export protein N-terminal" evidence="15">
    <location>
        <begin position="49"/>
        <end position="143"/>
    </location>
</feature>
<evidence type="ECO:0000313" key="18">
    <source>
        <dbReference type="Proteomes" id="UP001185092"/>
    </source>
</evidence>
<keyword evidence="8" id="KW-0625">Polysaccharide transport</keyword>
<keyword evidence="9" id="KW-0406">Ion transport</keyword>
<accession>A0AAE3XPJ8</accession>
<evidence type="ECO:0000256" key="12">
    <source>
        <dbReference type="ARBA" id="ARBA00023139"/>
    </source>
</evidence>
<name>A0AAE3XPJ8_9BACT</name>
<evidence type="ECO:0000256" key="13">
    <source>
        <dbReference type="ARBA" id="ARBA00023237"/>
    </source>
</evidence>
<evidence type="ECO:0000256" key="5">
    <source>
        <dbReference type="ARBA" id="ARBA00022597"/>
    </source>
</evidence>
<dbReference type="GO" id="GO:0006811">
    <property type="term" value="P:monoatomic ion transport"/>
    <property type="evidence" value="ECO:0007669"/>
    <property type="project" value="UniProtKB-KW"/>
</dbReference>
<evidence type="ECO:0000256" key="10">
    <source>
        <dbReference type="ARBA" id="ARBA00023114"/>
    </source>
</evidence>
<comment type="similarity">
    <text evidence="2">Belongs to the BexD/CtrA/VexA family.</text>
</comment>
<comment type="subcellular location">
    <subcellularLocation>
        <location evidence="1">Cell outer membrane</location>
        <topology evidence="1">Multi-pass membrane protein</topology>
    </subcellularLocation>
</comment>
<dbReference type="GO" id="GO:0046930">
    <property type="term" value="C:pore complex"/>
    <property type="evidence" value="ECO:0007669"/>
    <property type="project" value="UniProtKB-KW"/>
</dbReference>
<keyword evidence="14" id="KW-0449">Lipoprotein</keyword>
<keyword evidence="13" id="KW-0998">Cell outer membrane</keyword>
<keyword evidence="10" id="KW-0626">Porin</keyword>
<proteinExistence type="inferred from homology"/>
<dbReference type="InterPro" id="IPR054765">
    <property type="entry name" value="SLBB_dom"/>
</dbReference>
<dbReference type="GO" id="GO:0015159">
    <property type="term" value="F:polysaccharide transmembrane transporter activity"/>
    <property type="evidence" value="ECO:0007669"/>
    <property type="project" value="InterPro"/>
</dbReference>
<feature type="domain" description="SLBB" evidence="16">
    <location>
        <begin position="147"/>
        <end position="226"/>
    </location>
</feature>
<evidence type="ECO:0000256" key="9">
    <source>
        <dbReference type="ARBA" id="ARBA00023065"/>
    </source>
</evidence>
<dbReference type="AlphaFoldDB" id="A0AAE3XPJ8"/>
<dbReference type="InterPro" id="IPR049712">
    <property type="entry name" value="Poly_export"/>
</dbReference>
<protein>
    <submittedName>
        <fullName evidence="17">Polysaccharide export outer membrane protein</fullName>
    </submittedName>
</protein>
<dbReference type="RefSeq" id="WP_309941016.1">
    <property type="nucleotide sequence ID" value="NZ_AP025306.1"/>
</dbReference>
<evidence type="ECO:0000256" key="1">
    <source>
        <dbReference type="ARBA" id="ARBA00004571"/>
    </source>
</evidence>
<evidence type="ECO:0000256" key="3">
    <source>
        <dbReference type="ARBA" id="ARBA00022448"/>
    </source>
</evidence>
<dbReference type="Proteomes" id="UP001185092">
    <property type="component" value="Unassembled WGS sequence"/>
</dbReference>
<dbReference type="Pfam" id="PF22461">
    <property type="entry name" value="SLBB_2"/>
    <property type="match status" value="1"/>
</dbReference>
<keyword evidence="12" id="KW-0564">Palmitate</keyword>
<keyword evidence="11" id="KW-0472">Membrane</keyword>
<keyword evidence="3" id="KW-0813">Transport</keyword>
<dbReference type="Gene3D" id="3.30.1950.10">
    <property type="entry name" value="wza like domain"/>
    <property type="match status" value="1"/>
</dbReference>
<organism evidence="17 18">
    <name type="scientific">Aureibacter tunicatorum</name>
    <dbReference type="NCBI Taxonomy" id="866807"/>
    <lineage>
        <taxon>Bacteria</taxon>
        <taxon>Pseudomonadati</taxon>
        <taxon>Bacteroidota</taxon>
        <taxon>Cytophagia</taxon>
        <taxon>Cytophagales</taxon>
        <taxon>Persicobacteraceae</taxon>
        <taxon>Aureibacter</taxon>
    </lineage>
</organism>
<evidence type="ECO:0000256" key="2">
    <source>
        <dbReference type="ARBA" id="ARBA00009450"/>
    </source>
</evidence>
<keyword evidence="7" id="KW-0732">Signal</keyword>
<dbReference type="PANTHER" id="PTHR33619:SF3">
    <property type="entry name" value="POLYSACCHARIDE EXPORT PROTEIN GFCE-RELATED"/>
    <property type="match status" value="1"/>
</dbReference>
<evidence type="ECO:0000256" key="14">
    <source>
        <dbReference type="ARBA" id="ARBA00023288"/>
    </source>
</evidence>
<dbReference type="GO" id="GO:0009279">
    <property type="term" value="C:cell outer membrane"/>
    <property type="evidence" value="ECO:0007669"/>
    <property type="project" value="UniProtKB-SubCell"/>
</dbReference>
<dbReference type="Pfam" id="PF02563">
    <property type="entry name" value="Poly_export"/>
    <property type="match status" value="1"/>
</dbReference>
<evidence type="ECO:0000313" key="17">
    <source>
        <dbReference type="EMBL" id="MDR6240782.1"/>
    </source>
</evidence>
<dbReference type="GO" id="GO:0015288">
    <property type="term" value="F:porin activity"/>
    <property type="evidence" value="ECO:0007669"/>
    <property type="project" value="UniProtKB-KW"/>
</dbReference>
<dbReference type="EMBL" id="JAVDQD010000005">
    <property type="protein sequence ID" value="MDR6240782.1"/>
    <property type="molecule type" value="Genomic_DNA"/>
</dbReference>
<comment type="caution">
    <text evidence="17">The sequence shown here is derived from an EMBL/GenBank/DDBJ whole genome shotgun (WGS) entry which is preliminary data.</text>
</comment>
<evidence type="ECO:0000256" key="8">
    <source>
        <dbReference type="ARBA" id="ARBA00023047"/>
    </source>
</evidence>
<sequence>MKKSFLLLFFSLVILNFFSCRPHKELVYFQDLHKAGLVAVNDSVPLHILKTNDNLYVDVKSLNPEISQMFSNTGGAGGNMEINKYNSPTNQYVFGYIINTEGDIELPILGKVHMAGLNLEQARDSIQSRADEYLNDATVTVKLLNNRFTVMGEVKKPGAYFNNSNELNVLEALAIAGDVTVYGELKKVLVIRPTDNGNETYRLDLTSKEAFLSDAYYIQSNDIIYVEAAKLKGWNTGLSNYSLVLTGLTALISILTFLK</sequence>
<reference evidence="17" key="1">
    <citation type="submission" date="2023-07" db="EMBL/GenBank/DDBJ databases">
        <title>Genomic Encyclopedia of Type Strains, Phase IV (KMG-IV): sequencing the most valuable type-strain genomes for metagenomic binning, comparative biology and taxonomic classification.</title>
        <authorList>
            <person name="Goeker M."/>
        </authorList>
    </citation>
    <scope>NUCLEOTIDE SEQUENCE</scope>
    <source>
        <strain evidence="17">DSM 26174</strain>
    </source>
</reference>
<keyword evidence="5" id="KW-0762">Sugar transport</keyword>
<keyword evidence="6" id="KW-0812">Transmembrane</keyword>
<dbReference type="InterPro" id="IPR003715">
    <property type="entry name" value="Poly_export_N"/>
</dbReference>
<evidence type="ECO:0000256" key="6">
    <source>
        <dbReference type="ARBA" id="ARBA00022692"/>
    </source>
</evidence>